<dbReference type="AlphaFoldDB" id="A0A7Y9XXE7"/>
<evidence type="ECO:0000256" key="11">
    <source>
        <dbReference type="ARBA" id="ARBA00023136"/>
    </source>
</evidence>
<keyword evidence="22" id="KW-1185">Reference proteome</keyword>
<dbReference type="PROSITE" id="PS00078">
    <property type="entry name" value="COX2"/>
    <property type="match status" value="1"/>
</dbReference>
<evidence type="ECO:0000256" key="4">
    <source>
        <dbReference type="ARBA" id="ARBA00022660"/>
    </source>
</evidence>
<dbReference type="SUPFAM" id="SSF49503">
    <property type="entry name" value="Cupredoxins"/>
    <property type="match status" value="1"/>
</dbReference>
<proteinExistence type="inferred from homology"/>
<dbReference type="EC" id="7.1.1.9" evidence="15"/>
<dbReference type="PRINTS" id="PR01166">
    <property type="entry name" value="CYCOXIDASEII"/>
</dbReference>
<dbReference type="GO" id="GO:0005507">
    <property type="term" value="F:copper ion binding"/>
    <property type="evidence" value="ECO:0007669"/>
    <property type="project" value="InterPro"/>
</dbReference>
<evidence type="ECO:0000256" key="18">
    <source>
        <dbReference type="SAM" id="SignalP"/>
    </source>
</evidence>
<accession>A0A7Y9XXE7</accession>
<keyword evidence="7" id="KW-1278">Translocase</keyword>
<feature type="region of interest" description="Disordered" evidence="16">
    <location>
        <begin position="342"/>
        <end position="374"/>
    </location>
</feature>
<feature type="domain" description="Cytochrome oxidase subunit II transmembrane region profile" evidence="20">
    <location>
        <begin position="90"/>
        <end position="186"/>
    </location>
</feature>
<evidence type="ECO:0000313" key="21">
    <source>
        <dbReference type="EMBL" id="NYH95145.1"/>
    </source>
</evidence>
<evidence type="ECO:0000256" key="13">
    <source>
        <dbReference type="ARBA" id="ARBA00047816"/>
    </source>
</evidence>
<evidence type="ECO:0000256" key="7">
    <source>
        <dbReference type="ARBA" id="ARBA00022967"/>
    </source>
</evidence>
<evidence type="ECO:0000256" key="10">
    <source>
        <dbReference type="ARBA" id="ARBA00023008"/>
    </source>
</evidence>
<comment type="subcellular location">
    <subcellularLocation>
        <location evidence="14">Cell membrane</location>
        <topology evidence="14">Multi-pass membrane protein</topology>
    </subcellularLocation>
    <subcellularLocation>
        <location evidence="1">Membrane</location>
        <topology evidence="1">Multi-pass membrane protein</topology>
    </subcellularLocation>
</comment>
<name>A0A7Y9XXE7_9SPHN</name>
<dbReference type="PROSITE" id="PS50999">
    <property type="entry name" value="COX2_TM"/>
    <property type="match status" value="1"/>
</dbReference>
<dbReference type="CDD" id="cd13912">
    <property type="entry name" value="CcO_II_C"/>
    <property type="match status" value="1"/>
</dbReference>
<feature type="transmembrane region" description="Helical" evidence="17">
    <location>
        <begin position="116"/>
        <end position="137"/>
    </location>
</feature>
<keyword evidence="5 14" id="KW-0812">Transmembrane</keyword>
<evidence type="ECO:0000256" key="1">
    <source>
        <dbReference type="ARBA" id="ARBA00004141"/>
    </source>
</evidence>
<organism evidence="21 22">
    <name type="scientific">Novosphingobium marinum</name>
    <dbReference type="NCBI Taxonomy" id="1514948"/>
    <lineage>
        <taxon>Bacteria</taxon>
        <taxon>Pseudomonadati</taxon>
        <taxon>Pseudomonadota</taxon>
        <taxon>Alphaproteobacteria</taxon>
        <taxon>Sphingomonadales</taxon>
        <taxon>Sphingomonadaceae</taxon>
        <taxon>Novosphingobium</taxon>
    </lineage>
</organism>
<dbReference type="InterPro" id="IPR036257">
    <property type="entry name" value="Cyt_c_oxidase_su2_TM_sf"/>
</dbReference>
<comment type="catalytic activity">
    <reaction evidence="13 15">
        <text>4 Fe(II)-[cytochrome c] + O2 + 8 H(+)(in) = 4 Fe(III)-[cytochrome c] + 2 H2O + 4 H(+)(out)</text>
        <dbReference type="Rhea" id="RHEA:11436"/>
        <dbReference type="Rhea" id="RHEA-COMP:10350"/>
        <dbReference type="Rhea" id="RHEA-COMP:14399"/>
        <dbReference type="ChEBI" id="CHEBI:15377"/>
        <dbReference type="ChEBI" id="CHEBI:15378"/>
        <dbReference type="ChEBI" id="CHEBI:15379"/>
        <dbReference type="ChEBI" id="CHEBI:29033"/>
        <dbReference type="ChEBI" id="CHEBI:29034"/>
        <dbReference type="EC" id="7.1.1.9"/>
    </reaction>
</comment>
<keyword evidence="11 17" id="KW-0472">Membrane</keyword>
<evidence type="ECO:0000256" key="17">
    <source>
        <dbReference type="SAM" id="Phobius"/>
    </source>
</evidence>
<dbReference type="RefSeq" id="WP_179407019.1">
    <property type="nucleotide sequence ID" value="NZ_BMGF01000002.1"/>
</dbReference>
<evidence type="ECO:0000313" key="22">
    <source>
        <dbReference type="Proteomes" id="UP000522081"/>
    </source>
</evidence>
<evidence type="ECO:0000256" key="6">
    <source>
        <dbReference type="ARBA" id="ARBA00022723"/>
    </source>
</evidence>
<evidence type="ECO:0000256" key="12">
    <source>
        <dbReference type="ARBA" id="ARBA00024688"/>
    </source>
</evidence>
<keyword evidence="18" id="KW-0732">Signal</keyword>
<evidence type="ECO:0000259" key="19">
    <source>
        <dbReference type="PROSITE" id="PS50857"/>
    </source>
</evidence>
<dbReference type="Pfam" id="PF00116">
    <property type="entry name" value="COX2"/>
    <property type="match status" value="1"/>
</dbReference>
<dbReference type="Gene3D" id="1.10.287.90">
    <property type="match status" value="1"/>
</dbReference>
<dbReference type="InterPro" id="IPR001505">
    <property type="entry name" value="Copper_CuA"/>
</dbReference>
<feature type="signal peptide" evidence="18">
    <location>
        <begin position="1"/>
        <end position="32"/>
    </location>
</feature>
<evidence type="ECO:0000256" key="3">
    <source>
        <dbReference type="ARBA" id="ARBA00022448"/>
    </source>
</evidence>
<evidence type="ECO:0000256" key="14">
    <source>
        <dbReference type="RuleBase" id="RU000456"/>
    </source>
</evidence>
<dbReference type="GO" id="GO:0005886">
    <property type="term" value="C:plasma membrane"/>
    <property type="evidence" value="ECO:0007669"/>
    <property type="project" value="UniProtKB-SubCell"/>
</dbReference>
<evidence type="ECO:0000259" key="20">
    <source>
        <dbReference type="PROSITE" id="PS50999"/>
    </source>
</evidence>
<sequence length="374" mass="39411">MKLGNYATKAGLAARALGLSLALAVSAQPALATTAATGEQVSVASDERADVPVVEEMAEGVAGGPADTASEAPQAAGAYTPMTPTEGVGMPVDGGIGIQTQYSALGDYAAWIHDAVLMPIIAVISLLVLGLLIWVVVRYNRRANPVPSKTSHNTVIEVIWTLVPVLILVGIAIPSIDLLAKQYRPAPADALTVKITGNQWYWTYAYPDNGDFEVISYMLNEPGRPVVNAGVREVGSEPWDGPAQMEVDNRMVVPAGEPVRLQITAADVIHSFAVPSLWFKLDAVPGRVNEKMLFIERPGVYYGQCSELCGAKHAFMPIAIEALPREQYNQWVLTQAGGMIDGQDEPAAAAEPAAATEGEAEAAPEATESAAPAA</sequence>
<feature type="transmembrane region" description="Helical" evidence="17">
    <location>
        <begin position="158"/>
        <end position="176"/>
    </location>
</feature>
<keyword evidence="6 15" id="KW-0479">Metal-binding</keyword>
<dbReference type="EMBL" id="JACBZF010000002">
    <property type="protein sequence ID" value="NYH95145.1"/>
    <property type="molecule type" value="Genomic_DNA"/>
</dbReference>
<feature type="domain" description="Cytochrome oxidase subunit II copper A binding" evidence="19">
    <location>
        <begin position="188"/>
        <end position="334"/>
    </location>
</feature>
<evidence type="ECO:0000256" key="5">
    <source>
        <dbReference type="ARBA" id="ARBA00022692"/>
    </source>
</evidence>
<protein>
    <recommendedName>
        <fullName evidence="15">Cytochrome c oxidase subunit 2</fullName>
        <ecNumber evidence="15">7.1.1.9</ecNumber>
    </recommendedName>
</protein>
<dbReference type="InterPro" id="IPR034210">
    <property type="entry name" value="CcO_II_C"/>
</dbReference>
<gene>
    <name evidence="21" type="ORF">FHS75_001464</name>
</gene>
<dbReference type="InterPro" id="IPR011759">
    <property type="entry name" value="Cyt_c_oxidase_su2_TM_dom"/>
</dbReference>
<dbReference type="Proteomes" id="UP000522081">
    <property type="component" value="Unassembled WGS sequence"/>
</dbReference>
<dbReference type="InterPro" id="IPR045187">
    <property type="entry name" value="CcO_II"/>
</dbReference>
<evidence type="ECO:0000256" key="16">
    <source>
        <dbReference type="SAM" id="MobiDB-lite"/>
    </source>
</evidence>
<comment type="caution">
    <text evidence="21">The sequence shown here is derived from an EMBL/GenBank/DDBJ whole genome shotgun (WGS) entry which is preliminary data.</text>
</comment>
<evidence type="ECO:0000256" key="2">
    <source>
        <dbReference type="ARBA" id="ARBA00007866"/>
    </source>
</evidence>
<dbReference type="PANTHER" id="PTHR22888:SF9">
    <property type="entry name" value="CYTOCHROME C OXIDASE SUBUNIT 2"/>
    <property type="match status" value="1"/>
</dbReference>
<dbReference type="GO" id="GO:0016491">
    <property type="term" value="F:oxidoreductase activity"/>
    <property type="evidence" value="ECO:0007669"/>
    <property type="project" value="UniProtKB-KW"/>
</dbReference>
<comment type="cofactor">
    <cofactor evidence="15">
        <name>Cu cation</name>
        <dbReference type="ChEBI" id="CHEBI:23378"/>
    </cofactor>
    <text evidence="15">Binds a copper A center.</text>
</comment>
<keyword evidence="10 15" id="KW-0186">Copper</keyword>
<keyword evidence="9 17" id="KW-1133">Transmembrane helix</keyword>
<dbReference type="InterPro" id="IPR014222">
    <property type="entry name" value="Cyt_c_oxidase_su2"/>
</dbReference>
<dbReference type="Gene3D" id="2.60.40.420">
    <property type="entry name" value="Cupredoxins - blue copper proteins"/>
    <property type="match status" value="1"/>
</dbReference>
<evidence type="ECO:0000256" key="8">
    <source>
        <dbReference type="ARBA" id="ARBA00022982"/>
    </source>
</evidence>
<keyword evidence="8 14" id="KW-0249">Electron transport</keyword>
<dbReference type="PROSITE" id="PS50857">
    <property type="entry name" value="COX2_CUA"/>
    <property type="match status" value="1"/>
</dbReference>
<dbReference type="Pfam" id="PF02790">
    <property type="entry name" value="COX2_TM"/>
    <property type="match status" value="1"/>
</dbReference>
<comment type="similarity">
    <text evidence="2 14">Belongs to the cytochrome c oxidase subunit 2 family.</text>
</comment>
<dbReference type="GO" id="GO:0042773">
    <property type="term" value="P:ATP synthesis coupled electron transport"/>
    <property type="evidence" value="ECO:0007669"/>
    <property type="project" value="TreeGrafter"/>
</dbReference>
<evidence type="ECO:0000256" key="9">
    <source>
        <dbReference type="ARBA" id="ARBA00022989"/>
    </source>
</evidence>
<evidence type="ECO:0000256" key="15">
    <source>
        <dbReference type="RuleBase" id="RU004024"/>
    </source>
</evidence>
<dbReference type="InterPro" id="IPR002429">
    <property type="entry name" value="CcO_II-like_C"/>
</dbReference>
<keyword evidence="3 14" id="KW-0813">Transport</keyword>
<dbReference type="SUPFAM" id="SSF81464">
    <property type="entry name" value="Cytochrome c oxidase subunit II-like, transmembrane region"/>
    <property type="match status" value="1"/>
</dbReference>
<reference evidence="21 22" key="1">
    <citation type="submission" date="2020-07" db="EMBL/GenBank/DDBJ databases">
        <title>Genomic Encyclopedia of Type Strains, Phase IV (KMG-IV): sequencing the most valuable type-strain genomes for metagenomic binning, comparative biology and taxonomic classification.</title>
        <authorList>
            <person name="Goeker M."/>
        </authorList>
    </citation>
    <scope>NUCLEOTIDE SEQUENCE [LARGE SCALE GENOMIC DNA]</scope>
    <source>
        <strain evidence="21 22">DSM 29043</strain>
    </source>
</reference>
<dbReference type="InterPro" id="IPR008972">
    <property type="entry name" value="Cupredoxin"/>
</dbReference>
<keyword evidence="21" id="KW-0560">Oxidoreductase</keyword>
<feature type="compositionally biased region" description="Low complexity" evidence="16">
    <location>
        <begin position="345"/>
        <end position="374"/>
    </location>
</feature>
<comment type="function">
    <text evidence="12 15">Subunits I and II form the functional core of the enzyme complex. Electrons originating in cytochrome c are transferred via heme a and Cu(A) to the binuclear center formed by heme a3 and Cu(B).</text>
</comment>
<dbReference type="PANTHER" id="PTHR22888">
    <property type="entry name" value="CYTOCHROME C OXIDASE, SUBUNIT II"/>
    <property type="match status" value="1"/>
</dbReference>
<dbReference type="NCBIfam" id="TIGR02866">
    <property type="entry name" value="CoxB"/>
    <property type="match status" value="1"/>
</dbReference>
<keyword evidence="4 14" id="KW-0679">Respiratory chain</keyword>
<dbReference type="GO" id="GO:0004129">
    <property type="term" value="F:cytochrome-c oxidase activity"/>
    <property type="evidence" value="ECO:0007669"/>
    <property type="project" value="UniProtKB-EC"/>
</dbReference>
<feature type="chain" id="PRO_5031134473" description="Cytochrome c oxidase subunit 2" evidence="18">
    <location>
        <begin position="33"/>
        <end position="374"/>
    </location>
</feature>